<sequence length="446" mass="50956">MNLVRTVTIKQDPFYEVHDTILQNIIVKKRSEQMQFTFKFNLTSDHLENLHTDDTYQVQLRFCKLDTMREQPDYFPISLQVAVNNEFLHLKGLHEVPKGPAEPIDITRFCYLTQQTTNEVLVRTYEECKMYVFLVKKLTTSDLIQRLKDTPHAIPAITTEKIKEKLSQDTSLEEIAPTTLQCSLLCPLGRTRLKLPCRAWTCKHLQCFDAATYIQMNEQKPKWCCPVCRESAHYKNLHIDGYFFNVLAENTTDDTIVLLADGSWKPMNVAEQESEQVGETSERIQHGESTTVPVTEKTINIESDDDEDCGKDHASEDNEDSIVASTLSSTVETITLSDDEPSDPESLEITRTSFRFCSTPMSSQRRTRQCDCQSQSISPRTRGRTSRLQNNSEISDVSSAFEDTSFEQSSHASDDSFLPLSVSSLAKSPIETSRVLRSRTRKNYKE</sequence>
<keyword evidence="5 8" id="KW-0863">Zinc-finger</keyword>
<keyword evidence="3" id="KW-0808">Transferase</keyword>
<dbReference type="PANTHER" id="PTHR10782:SF94">
    <property type="entry name" value="SUPPRESSOR OF VARIEGATION 2-10, ISOFORM I"/>
    <property type="match status" value="1"/>
</dbReference>
<evidence type="ECO:0000259" key="11">
    <source>
        <dbReference type="PROSITE" id="PS51466"/>
    </source>
</evidence>
<dbReference type="PANTHER" id="PTHR10782">
    <property type="entry name" value="ZINC FINGER MIZ DOMAIN-CONTAINING PROTEIN"/>
    <property type="match status" value="1"/>
</dbReference>
<organism evidence="12 13">
    <name type="scientific">Penaeus vannamei</name>
    <name type="common">Whiteleg shrimp</name>
    <name type="synonym">Litopenaeus vannamei</name>
    <dbReference type="NCBI Taxonomy" id="6689"/>
    <lineage>
        <taxon>Eukaryota</taxon>
        <taxon>Metazoa</taxon>
        <taxon>Ecdysozoa</taxon>
        <taxon>Arthropoda</taxon>
        <taxon>Crustacea</taxon>
        <taxon>Multicrustacea</taxon>
        <taxon>Malacostraca</taxon>
        <taxon>Eumalacostraca</taxon>
        <taxon>Eucarida</taxon>
        <taxon>Decapoda</taxon>
        <taxon>Dendrobranchiata</taxon>
        <taxon>Penaeoidea</taxon>
        <taxon>Penaeidae</taxon>
        <taxon>Penaeus</taxon>
    </lineage>
</organism>
<feature type="compositionally biased region" description="Polar residues" evidence="9">
    <location>
        <begin position="386"/>
        <end position="411"/>
    </location>
</feature>
<evidence type="ECO:0000256" key="9">
    <source>
        <dbReference type="SAM" id="MobiDB-lite"/>
    </source>
</evidence>
<evidence type="ECO:0000256" key="3">
    <source>
        <dbReference type="ARBA" id="ARBA00022679"/>
    </source>
</evidence>
<keyword evidence="13" id="KW-1185">Reference proteome</keyword>
<dbReference type="Pfam" id="PF14324">
    <property type="entry name" value="PINIT"/>
    <property type="match status" value="1"/>
</dbReference>
<dbReference type="Pfam" id="PF02891">
    <property type="entry name" value="zf-MIZ"/>
    <property type="match status" value="1"/>
</dbReference>
<evidence type="ECO:0000256" key="1">
    <source>
        <dbReference type="ARBA" id="ARBA00004718"/>
    </source>
</evidence>
<dbReference type="STRING" id="6689.A0A3R7MNF4"/>
<dbReference type="Proteomes" id="UP000283509">
    <property type="component" value="Unassembled WGS sequence"/>
</dbReference>
<dbReference type="InterPro" id="IPR038654">
    <property type="entry name" value="PINIT_sf"/>
</dbReference>
<evidence type="ECO:0000256" key="8">
    <source>
        <dbReference type="PROSITE-ProRule" id="PRU00452"/>
    </source>
</evidence>
<comment type="pathway">
    <text evidence="1">Protein modification; protein sumoylation.</text>
</comment>
<dbReference type="GO" id="GO:0003712">
    <property type="term" value="F:transcription coregulator activity"/>
    <property type="evidence" value="ECO:0007669"/>
    <property type="project" value="TreeGrafter"/>
</dbReference>
<dbReference type="EMBL" id="QCYY01002989">
    <property type="protein sequence ID" value="ROT66146.1"/>
    <property type="molecule type" value="Genomic_DNA"/>
</dbReference>
<dbReference type="Gene3D" id="3.30.40.10">
    <property type="entry name" value="Zinc/RING finger domain, C3HC4 (zinc finger)"/>
    <property type="match status" value="1"/>
</dbReference>
<dbReference type="InterPro" id="IPR013083">
    <property type="entry name" value="Znf_RING/FYVE/PHD"/>
</dbReference>
<evidence type="ECO:0000313" key="13">
    <source>
        <dbReference type="Proteomes" id="UP000283509"/>
    </source>
</evidence>
<keyword evidence="6" id="KW-0833">Ubl conjugation pathway</keyword>
<comment type="similarity">
    <text evidence="2">Belongs to the PIAS family.</text>
</comment>
<dbReference type="InterPro" id="IPR023321">
    <property type="entry name" value="PINIT"/>
</dbReference>
<evidence type="ECO:0000256" key="4">
    <source>
        <dbReference type="ARBA" id="ARBA00022723"/>
    </source>
</evidence>
<reference evidence="12 13" key="2">
    <citation type="submission" date="2019-01" db="EMBL/GenBank/DDBJ databases">
        <title>The decoding of complex shrimp genome reveals the adaptation for benthos swimmer, frequently molting mechanism and breeding impact on genome.</title>
        <authorList>
            <person name="Sun Y."/>
            <person name="Gao Y."/>
            <person name="Yu Y."/>
        </authorList>
    </citation>
    <scope>NUCLEOTIDE SEQUENCE [LARGE SCALE GENOMIC DNA]</scope>
    <source>
        <tissue evidence="12">Muscle</tissue>
    </source>
</reference>
<dbReference type="GO" id="GO:0061665">
    <property type="term" value="F:SUMO ligase activity"/>
    <property type="evidence" value="ECO:0007669"/>
    <property type="project" value="TreeGrafter"/>
</dbReference>
<protein>
    <submittedName>
        <fullName evidence="12">Protein inhibitor of activated STAT</fullName>
    </submittedName>
</protein>
<name>A0A3R7MNF4_PENVA</name>
<evidence type="ECO:0000256" key="6">
    <source>
        <dbReference type="ARBA" id="ARBA00022786"/>
    </source>
</evidence>
<dbReference type="Gene3D" id="2.60.120.780">
    <property type="entry name" value="PINIT domain"/>
    <property type="match status" value="1"/>
</dbReference>
<keyword evidence="7" id="KW-0862">Zinc</keyword>
<gene>
    <name evidence="12" type="ORF">C7M84_015859</name>
</gene>
<feature type="domain" description="PINIT" evidence="11">
    <location>
        <begin position="1"/>
        <end position="138"/>
    </location>
</feature>
<evidence type="ECO:0000256" key="5">
    <source>
        <dbReference type="ARBA" id="ARBA00022771"/>
    </source>
</evidence>
<dbReference type="OrthoDB" id="10263264at2759"/>
<evidence type="ECO:0000256" key="2">
    <source>
        <dbReference type="ARBA" id="ARBA00005383"/>
    </source>
</evidence>
<dbReference type="PROSITE" id="PS51044">
    <property type="entry name" value="ZF_SP_RING"/>
    <property type="match status" value="1"/>
</dbReference>
<proteinExistence type="inferred from homology"/>
<dbReference type="GO" id="GO:0008270">
    <property type="term" value="F:zinc ion binding"/>
    <property type="evidence" value="ECO:0007669"/>
    <property type="project" value="UniProtKB-KW"/>
</dbReference>
<evidence type="ECO:0000256" key="7">
    <source>
        <dbReference type="ARBA" id="ARBA00022833"/>
    </source>
</evidence>
<dbReference type="GO" id="GO:0000785">
    <property type="term" value="C:chromatin"/>
    <property type="evidence" value="ECO:0007669"/>
    <property type="project" value="TreeGrafter"/>
</dbReference>
<dbReference type="GO" id="GO:0016925">
    <property type="term" value="P:protein sumoylation"/>
    <property type="evidence" value="ECO:0007669"/>
    <property type="project" value="UniProtKB-UniPathway"/>
</dbReference>
<evidence type="ECO:0000259" key="10">
    <source>
        <dbReference type="PROSITE" id="PS51044"/>
    </source>
</evidence>
<keyword evidence="4" id="KW-0479">Metal-binding</keyword>
<feature type="domain" description="SP-RING-type" evidence="10">
    <location>
        <begin position="171"/>
        <end position="256"/>
    </location>
</feature>
<dbReference type="AlphaFoldDB" id="A0A3R7MNF4"/>
<feature type="region of interest" description="Disordered" evidence="9">
    <location>
        <begin position="365"/>
        <end position="418"/>
    </location>
</feature>
<comment type="caution">
    <text evidence="12">The sequence shown here is derived from an EMBL/GenBank/DDBJ whole genome shotgun (WGS) entry which is preliminary data.</text>
</comment>
<evidence type="ECO:0000313" key="12">
    <source>
        <dbReference type="EMBL" id="ROT66146.1"/>
    </source>
</evidence>
<dbReference type="InterPro" id="IPR004181">
    <property type="entry name" value="Znf_MIZ"/>
</dbReference>
<feature type="compositionally biased region" description="Polar residues" evidence="9">
    <location>
        <begin position="365"/>
        <end position="379"/>
    </location>
</feature>
<dbReference type="PROSITE" id="PS51466">
    <property type="entry name" value="PINIT"/>
    <property type="match status" value="1"/>
</dbReference>
<accession>A0A3R7MNF4</accession>
<reference evidence="12 13" key="1">
    <citation type="submission" date="2018-04" db="EMBL/GenBank/DDBJ databases">
        <authorList>
            <person name="Zhang X."/>
            <person name="Yuan J."/>
            <person name="Li F."/>
            <person name="Xiang J."/>
        </authorList>
    </citation>
    <scope>NUCLEOTIDE SEQUENCE [LARGE SCALE GENOMIC DNA]</scope>
    <source>
        <tissue evidence="12">Muscle</tissue>
    </source>
</reference>
<dbReference type="UniPathway" id="UPA00886"/>
<dbReference type="GO" id="GO:0006357">
    <property type="term" value="P:regulation of transcription by RNA polymerase II"/>
    <property type="evidence" value="ECO:0007669"/>
    <property type="project" value="TreeGrafter"/>
</dbReference>